<dbReference type="EMBL" id="KQ977754">
    <property type="protein sequence ID" value="KYN00090.1"/>
    <property type="molecule type" value="Genomic_DNA"/>
</dbReference>
<dbReference type="AlphaFoldDB" id="A0A195CH86"/>
<name>A0A195CH86_9HYME</name>
<evidence type="ECO:0000313" key="2">
    <source>
        <dbReference type="Proteomes" id="UP000078542"/>
    </source>
</evidence>
<sequence length="110" mass="13027">MSQKRNSRSFLQSKFPLTFLIPSKCICRKSHERLKDEHVVYLSREITRDMIALPWIHKNSLTCLEDTTIDESRESLKSYYKSVSFIRASLTRLGCAHKTRPRLRKRRAQT</sequence>
<evidence type="ECO:0000313" key="1">
    <source>
        <dbReference type="EMBL" id="KYN00090.1"/>
    </source>
</evidence>
<protein>
    <submittedName>
        <fullName evidence="1">Uncharacterized protein</fullName>
    </submittedName>
</protein>
<organism evidence="1 2">
    <name type="scientific">Cyphomyrmex costatus</name>
    <dbReference type="NCBI Taxonomy" id="456900"/>
    <lineage>
        <taxon>Eukaryota</taxon>
        <taxon>Metazoa</taxon>
        <taxon>Ecdysozoa</taxon>
        <taxon>Arthropoda</taxon>
        <taxon>Hexapoda</taxon>
        <taxon>Insecta</taxon>
        <taxon>Pterygota</taxon>
        <taxon>Neoptera</taxon>
        <taxon>Endopterygota</taxon>
        <taxon>Hymenoptera</taxon>
        <taxon>Apocrita</taxon>
        <taxon>Aculeata</taxon>
        <taxon>Formicoidea</taxon>
        <taxon>Formicidae</taxon>
        <taxon>Myrmicinae</taxon>
        <taxon>Cyphomyrmex</taxon>
    </lineage>
</organism>
<keyword evidence="2" id="KW-1185">Reference proteome</keyword>
<reference evidence="1 2" key="1">
    <citation type="submission" date="2016-03" db="EMBL/GenBank/DDBJ databases">
        <title>Cyphomyrmex costatus WGS genome.</title>
        <authorList>
            <person name="Nygaard S."/>
            <person name="Hu H."/>
            <person name="Boomsma J."/>
            <person name="Zhang G."/>
        </authorList>
    </citation>
    <scope>NUCLEOTIDE SEQUENCE [LARGE SCALE GENOMIC DNA]</scope>
    <source>
        <strain evidence="1">MS0001</strain>
        <tissue evidence="1">Whole body</tissue>
    </source>
</reference>
<dbReference type="Proteomes" id="UP000078542">
    <property type="component" value="Unassembled WGS sequence"/>
</dbReference>
<proteinExistence type="predicted"/>
<accession>A0A195CH86</accession>
<gene>
    <name evidence="1" type="ORF">ALC62_09152</name>
</gene>